<sequence>MPDSLLGVTVLGQIAEADGIAGLEEMTRQLTDFYRLAQVGLQPGSVGSAILEILHADLVAEVGDAVAQIHTDAVLLQQI</sequence>
<dbReference type="EMBL" id="QFXD01000095">
    <property type="protein sequence ID" value="RDH91818.1"/>
    <property type="molecule type" value="Genomic_DNA"/>
</dbReference>
<comment type="caution">
    <text evidence="1">The sequence shown here is derived from an EMBL/GenBank/DDBJ whole genome shotgun (WGS) entry which is preliminary data.</text>
</comment>
<evidence type="ECO:0000313" key="2">
    <source>
        <dbReference type="Proteomes" id="UP000255508"/>
    </source>
</evidence>
<protein>
    <submittedName>
        <fullName evidence="1">Uncharacterized protein</fullName>
    </submittedName>
</protein>
<dbReference type="Proteomes" id="UP000255508">
    <property type="component" value="Unassembled WGS sequence"/>
</dbReference>
<evidence type="ECO:0000313" key="1">
    <source>
        <dbReference type="EMBL" id="RDH91818.1"/>
    </source>
</evidence>
<dbReference type="AlphaFoldDB" id="A0A370DZ41"/>
<proteinExistence type="predicted"/>
<name>A0A370DZ41_9GAMM</name>
<gene>
    <name evidence="1" type="ORF">DIZ79_05060</name>
</gene>
<organism evidence="1 2">
    <name type="scientific">endosymbiont of Lamellibrachia luymesi</name>
    <dbReference type="NCBI Taxonomy" id="2200907"/>
    <lineage>
        <taxon>Bacteria</taxon>
        <taxon>Pseudomonadati</taxon>
        <taxon>Pseudomonadota</taxon>
        <taxon>Gammaproteobacteria</taxon>
        <taxon>sulfur-oxidizing symbionts</taxon>
    </lineage>
</organism>
<accession>A0A370DZ41</accession>
<reference evidence="1 2" key="1">
    <citation type="journal article" date="2018" name="ISME J.">
        <title>Endosymbiont genomes yield clues of tubeworm success.</title>
        <authorList>
            <person name="Li Y."/>
            <person name="Liles M.R."/>
            <person name="Halanych K.M."/>
        </authorList>
    </citation>
    <scope>NUCLEOTIDE SEQUENCE [LARGE SCALE GENOMIC DNA]</scope>
    <source>
        <strain evidence="1">A1422</strain>
    </source>
</reference>